<dbReference type="GeneID" id="95500674"/>
<sequence length="158" mass="17417">MSDVYELMIAVDLRDEISEPELAELNWHLGIGPQPERLTIVTEFPVVVLDDADMPVIEDDPRPLLAGQGAAWRVGGVLCSALASRADQSRKGWSLTSRQEIHPDDFDEIGELLCWLAARAHETHLRGDGVVGIGFLRFHEAEVPDVLQVESGQVAWPA</sequence>
<gene>
    <name evidence="1" type="ORF">OHA91_31535</name>
</gene>
<name>A0ABZ1QJQ9_9ACTN</name>
<dbReference type="EMBL" id="CP108036">
    <property type="protein sequence ID" value="WUN82650.1"/>
    <property type="molecule type" value="Genomic_DNA"/>
</dbReference>
<evidence type="ECO:0000313" key="1">
    <source>
        <dbReference type="EMBL" id="WUN82650.1"/>
    </source>
</evidence>
<keyword evidence="2" id="KW-1185">Reference proteome</keyword>
<evidence type="ECO:0000313" key="2">
    <source>
        <dbReference type="Proteomes" id="UP001432312"/>
    </source>
</evidence>
<proteinExistence type="predicted"/>
<dbReference type="RefSeq" id="WP_266503300.1">
    <property type="nucleotide sequence ID" value="NZ_CP108036.1"/>
</dbReference>
<organism evidence="1 2">
    <name type="scientific">Streptomyces erythrochromogenes</name>
    <dbReference type="NCBI Taxonomy" id="285574"/>
    <lineage>
        <taxon>Bacteria</taxon>
        <taxon>Bacillati</taxon>
        <taxon>Actinomycetota</taxon>
        <taxon>Actinomycetes</taxon>
        <taxon>Kitasatosporales</taxon>
        <taxon>Streptomycetaceae</taxon>
        <taxon>Streptomyces</taxon>
    </lineage>
</organism>
<protein>
    <submittedName>
        <fullName evidence="1">Uncharacterized protein</fullName>
    </submittedName>
</protein>
<dbReference type="Proteomes" id="UP001432312">
    <property type="component" value="Chromosome"/>
</dbReference>
<reference evidence="1" key="1">
    <citation type="submission" date="2022-10" db="EMBL/GenBank/DDBJ databases">
        <title>The complete genomes of actinobacterial strains from the NBC collection.</title>
        <authorList>
            <person name="Joergensen T.S."/>
            <person name="Alvarez Arevalo M."/>
            <person name="Sterndorff E.B."/>
            <person name="Faurdal D."/>
            <person name="Vuksanovic O."/>
            <person name="Mourched A.-S."/>
            <person name="Charusanti P."/>
            <person name="Shaw S."/>
            <person name="Blin K."/>
            <person name="Weber T."/>
        </authorList>
    </citation>
    <scope>NUCLEOTIDE SEQUENCE</scope>
    <source>
        <strain evidence="1">NBC_00303</strain>
    </source>
</reference>
<accession>A0ABZ1QJQ9</accession>